<dbReference type="InterPro" id="IPR036249">
    <property type="entry name" value="Thioredoxin-like_sf"/>
</dbReference>
<organism evidence="6 7">
    <name type="scientific">Aquimarina aggregata</name>
    <dbReference type="NCBI Taxonomy" id="1642818"/>
    <lineage>
        <taxon>Bacteria</taxon>
        <taxon>Pseudomonadati</taxon>
        <taxon>Bacteroidota</taxon>
        <taxon>Flavobacteriia</taxon>
        <taxon>Flavobacteriales</taxon>
        <taxon>Flavobacteriaceae</taxon>
        <taxon>Aquimarina</taxon>
    </lineage>
</organism>
<dbReference type="OrthoDB" id="1069091at2"/>
<comment type="caution">
    <text evidence="6">The sequence shown here is derived from an EMBL/GenBank/DDBJ whole genome shotgun (WGS) entry which is preliminary data.</text>
</comment>
<evidence type="ECO:0000256" key="1">
    <source>
        <dbReference type="ARBA" id="ARBA00004196"/>
    </source>
</evidence>
<dbReference type="GO" id="GO:0016209">
    <property type="term" value="F:antioxidant activity"/>
    <property type="evidence" value="ECO:0007669"/>
    <property type="project" value="InterPro"/>
</dbReference>
<dbReference type="GO" id="GO:0030313">
    <property type="term" value="C:cell envelope"/>
    <property type="evidence" value="ECO:0007669"/>
    <property type="project" value="UniProtKB-SubCell"/>
</dbReference>
<dbReference type="PROSITE" id="PS51257">
    <property type="entry name" value="PROKAR_LIPOPROTEIN"/>
    <property type="match status" value="1"/>
</dbReference>
<dbReference type="PANTHER" id="PTHR42852:SF6">
    <property type="entry name" value="THIOL:DISULFIDE INTERCHANGE PROTEIN DSBE"/>
    <property type="match status" value="1"/>
</dbReference>
<dbReference type="InterPro" id="IPR025380">
    <property type="entry name" value="DUF4369"/>
</dbReference>
<keyword evidence="7" id="KW-1185">Reference proteome</keyword>
<dbReference type="InterPro" id="IPR000866">
    <property type="entry name" value="AhpC/TSA"/>
</dbReference>
<evidence type="ECO:0000256" key="3">
    <source>
        <dbReference type="ARBA" id="ARBA00023157"/>
    </source>
</evidence>
<dbReference type="CDD" id="cd02966">
    <property type="entry name" value="TlpA_like_family"/>
    <property type="match status" value="1"/>
</dbReference>
<dbReference type="PROSITE" id="PS51352">
    <property type="entry name" value="THIOREDOXIN_2"/>
    <property type="match status" value="1"/>
</dbReference>
<evidence type="ECO:0000259" key="5">
    <source>
        <dbReference type="PROSITE" id="PS51352"/>
    </source>
</evidence>
<evidence type="ECO:0000256" key="4">
    <source>
        <dbReference type="ARBA" id="ARBA00023284"/>
    </source>
</evidence>
<dbReference type="PANTHER" id="PTHR42852">
    <property type="entry name" value="THIOL:DISULFIDE INTERCHANGE PROTEIN DSBE"/>
    <property type="match status" value="1"/>
</dbReference>
<evidence type="ECO:0000313" key="7">
    <source>
        <dbReference type="Proteomes" id="UP000076715"/>
    </source>
</evidence>
<keyword evidence="3" id="KW-1015">Disulfide bond</keyword>
<dbReference type="Proteomes" id="UP000076715">
    <property type="component" value="Unassembled WGS sequence"/>
</dbReference>
<keyword evidence="2" id="KW-0201">Cytochrome c-type biogenesis</keyword>
<proteinExistence type="predicted"/>
<dbReference type="InterPro" id="IPR050553">
    <property type="entry name" value="Thioredoxin_ResA/DsbE_sf"/>
</dbReference>
<evidence type="ECO:0000256" key="2">
    <source>
        <dbReference type="ARBA" id="ARBA00022748"/>
    </source>
</evidence>
<dbReference type="Pfam" id="PF00578">
    <property type="entry name" value="AhpC-TSA"/>
    <property type="match status" value="1"/>
</dbReference>
<dbReference type="AlphaFoldDB" id="A0A163BK33"/>
<gene>
    <name evidence="6" type="ORF">AWE51_20930</name>
</gene>
<reference evidence="6 7" key="1">
    <citation type="submission" date="2016-01" db="EMBL/GenBank/DDBJ databases">
        <title>The draft genome sequence of Aquimarina sp. RZW4-3-2.</title>
        <authorList>
            <person name="Wang Y."/>
        </authorList>
    </citation>
    <scope>NUCLEOTIDE SEQUENCE [LARGE SCALE GENOMIC DNA]</scope>
    <source>
        <strain evidence="6 7">RZW4-3-2</strain>
    </source>
</reference>
<accession>A0A163BK33</accession>
<dbReference type="GO" id="GO:0017004">
    <property type="term" value="P:cytochrome complex assembly"/>
    <property type="evidence" value="ECO:0007669"/>
    <property type="project" value="UniProtKB-KW"/>
</dbReference>
<dbReference type="GO" id="GO:0016491">
    <property type="term" value="F:oxidoreductase activity"/>
    <property type="evidence" value="ECO:0007669"/>
    <property type="project" value="InterPro"/>
</dbReference>
<protein>
    <recommendedName>
        <fullName evidence="5">Thioredoxin domain-containing protein</fullName>
    </recommendedName>
</protein>
<name>A0A163BK33_9FLAO</name>
<dbReference type="Gene3D" id="3.40.30.10">
    <property type="entry name" value="Glutaredoxin"/>
    <property type="match status" value="1"/>
</dbReference>
<comment type="subcellular location">
    <subcellularLocation>
        <location evidence="1">Cell envelope</location>
    </subcellularLocation>
</comment>
<feature type="domain" description="Thioredoxin" evidence="5">
    <location>
        <begin position="236"/>
        <end position="378"/>
    </location>
</feature>
<dbReference type="SUPFAM" id="SSF52833">
    <property type="entry name" value="Thioredoxin-like"/>
    <property type="match status" value="1"/>
</dbReference>
<dbReference type="RefSeq" id="WP_066311690.1">
    <property type="nucleotide sequence ID" value="NZ_LQRT01000004.1"/>
</dbReference>
<sequence length="378" mass="42353">MKRIALLALLVLVAACTKEEKGYSINAKTAGFENGTKVFINAISHSGRPIIVDSTTIEQEKFKLNLPPAESNDFNYLTFNNIQGNVLFLPENNAIKMTIHKDSLRSSIIEGGNENKLFFEYIQKINEFGKERVELNNQYQIASRLNESDKALAIAAKKEELRDSEKNYRLKIAENNTSSLVAVMALGDLLNLKMLPPKEAQETYTALQDTVKQSRLGKNLNQVIAQTLAVSMQKRIDMGSTAEDFSGPTPEGKLLSLKESMGKITIIDFWASWCKPCRMENPNVVRVYNKYHDKGLNIIGVSLDKQQTAWTKAIADDDLNWNHVSNLKFWQDPIAQAYGVRSIPATFIIDEEGKVIAKNLRGPALEKKISELLGEKSL</sequence>
<dbReference type="EMBL" id="LQRT01000004">
    <property type="protein sequence ID" value="KZS41480.1"/>
    <property type="molecule type" value="Genomic_DNA"/>
</dbReference>
<dbReference type="InterPro" id="IPR013766">
    <property type="entry name" value="Thioredoxin_domain"/>
</dbReference>
<dbReference type="STRING" id="1642818.AWE51_20930"/>
<keyword evidence="4" id="KW-0676">Redox-active center</keyword>
<dbReference type="Pfam" id="PF14289">
    <property type="entry name" value="DUF4369"/>
    <property type="match status" value="1"/>
</dbReference>
<evidence type="ECO:0000313" key="6">
    <source>
        <dbReference type="EMBL" id="KZS41480.1"/>
    </source>
</evidence>